<feature type="non-terminal residue" evidence="5">
    <location>
        <position position="1"/>
    </location>
</feature>
<evidence type="ECO:0000256" key="3">
    <source>
        <dbReference type="ARBA" id="ARBA00022840"/>
    </source>
</evidence>
<dbReference type="GO" id="GO:0005829">
    <property type="term" value="C:cytosol"/>
    <property type="evidence" value="ECO:0007669"/>
    <property type="project" value="TreeGrafter"/>
</dbReference>
<sequence length="219" mass="25379">PEFTMLEWYRQGADYCELMQETGELIDRVAGLTGEWQRISYVDEFNNTFGFIPKDDFETRRGLLSCFHDFKVYPGPEDEPIHEKIDRLFQTIIWPNIKRSGKFMLCEFPIPCASLSKVSADGRYAERFEAFVGELELCNGFTELVDPNEQRRRFMLEAEERRLAGKEVFPIDEELLSRLASVASPTYGNALGVDRLVMLRARAQDIDTVHLFPPSERYS</sequence>
<dbReference type="GO" id="GO:0005524">
    <property type="term" value="F:ATP binding"/>
    <property type="evidence" value="ECO:0007669"/>
    <property type="project" value="InterPro"/>
</dbReference>
<dbReference type="SUPFAM" id="SSF55681">
    <property type="entry name" value="Class II aaRS and biotin synthetases"/>
    <property type="match status" value="1"/>
</dbReference>
<dbReference type="GO" id="GO:0000049">
    <property type="term" value="F:tRNA binding"/>
    <property type="evidence" value="ECO:0007669"/>
    <property type="project" value="TreeGrafter"/>
</dbReference>
<evidence type="ECO:0000256" key="1">
    <source>
        <dbReference type="ARBA" id="ARBA00022598"/>
    </source>
</evidence>
<accession>A0A0G1ZNS3</accession>
<dbReference type="AlphaFoldDB" id="A0A0G1ZNS3"/>
<keyword evidence="1" id="KW-0436">Ligase</keyword>
<evidence type="ECO:0000313" key="6">
    <source>
        <dbReference type="Proteomes" id="UP000034846"/>
    </source>
</evidence>
<dbReference type="InterPro" id="IPR045864">
    <property type="entry name" value="aa-tRNA-synth_II/BPL/LPL"/>
</dbReference>
<feature type="domain" description="Aminoacyl-tRNA synthetase class II (D/K/N)" evidence="4">
    <location>
        <begin position="1"/>
        <end position="214"/>
    </location>
</feature>
<dbReference type="PANTHER" id="PTHR42918:SF6">
    <property type="entry name" value="ELONGATION FACTOR P--(R)-BETA-LYSINE LIGASE"/>
    <property type="match status" value="1"/>
</dbReference>
<dbReference type="Gene3D" id="3.30.930.10">
    <property type="entry name" value="Bira Bifunctional Protein, Domain 2"/>
    <property type="match status" value="1"/>
</dbReference>
<dbReference type="EMBL" id="LCRD01000033">
    <property type="protein sequence ID" value="KKW29797.1"/>
    <property type="molecule type" value="Genomic_DNA"/>
</dbReference>
<keyword evidence="3" id="KW-0067">ATP-binding</keyword>
<gene>
    <name evidence="5" type="ORF">UY72_C0033G0001</name>
</gene>
<protein>
    <submittedName>
        <fullName evidence="5">tRNA synthetase class II (D K and N)</fullName>
    </submittedName>
</protein>
<evidence type="ECO:0000259" key="4">
    <source>
        <dbReference type="Pfam" id="PF00152"/>
    </source>
</evidence>
<dbReference type="Proteomes" id="UP000034846">
    <property type="component" value="Unassembled WGS sequence"/>
</dbReference>
<dbReference type="Pfam" id="PF00152">
    <property type="entry name" value="tRNA-synt_2"/>
    <property type="match status" value="1"/>
</dbReference>
<reference evidence="5 6" key="1">
    <citation type="journal article" date="2015" name="Nature">
        <title>rRNA introns, odd ribosomes, and small enigmatic genomes across a large radiation of phyla.</title>
        <authorList>
            <person name="Brown C.T."/>
            <person name="Hug L.A."/>
            <person name="Thomas B.C."/>
            <person name="Sharon I."/>
            <person name="Castelle C.J."/>
            <person name="Singh A."/>
            <person name="Wilkins M.J."/>
            <person name="Williams K.H."/>
            <person name="Banfield J.F."/>
        </authorList>
    </citation>
    <scope>NUCLEOTIDE SEQUENCE [LARGE SCALE GENOMIC DNA]</scope>
</reference>
<name>A0A0G1ZNS3_9BACT</name>
<keyword evidence="5" id="KW-0030">Aminoacyl-tRNA synthetase</keyword>
<organism evidence="5 6">
    <name type="scientific">Candidatus Uhrbacteria bacterium GW2011_GWD2_52_7</name>
    <dbReference type="NCBI Taxonomy" id="1618989"/>
    <lineage>
        <taxon>Bacteria</taxon>
        <taxon>Candidatus Uhriibacteriota</taxon>
    </lineage>
</organism>
<dbReference type="PATRIC" id="fig|1618989.3.peg.497"/>
<comment type="caution">
    <text evidence="5">The sequence shown here is derived from an EMBL/GenBank/DDBJ whole genome shotgun (WGS) entry which is preliminary data.</text>
</comment>
<dbReference type="GO" id="GO:0006430">
    <property type="term" value="P:lysyl-tRNA aminoacylation"/>
    <property type="evidence" value="ECO:0007669"/>
    <property type="project" value="TreeGrafter"/>
</dbReference>
<evidence type="ECO:0000256" key="2">
    <source>
        <dbReference type="ARBA" id="ARBA00022741"/>
    </source>
</evidence>
<dbReference type="PANTHER" id="PTHR42918">
    <property type="entry name" value="LYSYL-TRNA SYNTHETASE"/>
    <property type="match status" value="1"/>
</dbReference>
<proteinExistence type="predicted"/>
<dbReference type="GO" id="GO:0004824">
    <property type="term" value="F:lysine-tRNA ligase activity"/>
    <property type="evidence" value="ECO:0007669"/>
    <property type="project" value="TreeGrafter"/>
</dbReference>
<evidence type="ECO:0000313" key="5">
    <source>
        <dbReference type="EMBL" id="KKW29797.1"/>
    </source>
</evidence>
<dbReference type="InterPro" id="IPR004364">
    <property type="entry name" value="Aa-tRNA-synt_II"/>
</dbReference>
<keyword evidence="2" id="KW-0547">Nucleotide-binding</keyword>